<evidence type="ECO:0000313" key="3">
    <source>
        <dbReference type="EMBL" id="GHE91253.1"/>
    </source>
</evidence>
<feature type="transmembrane region" description="Helical" evidence="1">
    <location>
        <begin position="95"/>
        <end position="115"/>
    </location>
</feature>
<keyword evidence="1" id="KW-1133">Transmembrane helix</keyword>
<protein>
    <recommendedName>
        <fullName evidence="2">DUF2231 domain-containing protein</fullName>
    </recommendedName>
</protein>
<gene>
    <name evidence="3" type="ORF">GCM10014715_54530</name>
</gene>
<evidence type="ECO:0000313" key="4">
    <source>
        <dbReference type="Proteomes" id="UP000641386"/>
    </source>
</evidence>
<reference evidence="3" key="2">
    <citation type="submission" date="2020-09" db="EMBL/GenBank/DDBJ databases">
        <authorList>
            <person name="Sun Q."/>
            <person name="Ohkuma M."/>
        </authorList>
    </citation>
    <scope>NUCLEOTIDE SEQUENCE</scope>
    <source>
        <strain evidence="3">JCM 3302</strain>
    </source>
</reference>
<feature type="transmembrane region" description="Helical" evidence="1">
    <location>
        <begin position="127"/>
        <end position="148"/>
    </location>
</feature>
<evidence type="ECO:0000256" key="1">
    <source>
        <dbReference type="SAM" id="Phobius"/>
    </source>
</evidence>
<feature type="transmembrane region" description="Helical" evidence="1">
    <location>
        <begin position="62"/>
        <end position="83"/>
    </location>
</feature>
<feature type="transmembrane region" description="Helical" evidence="1">
    <location>
        <begin position="28"/>
        <end position="50"/>
    </location>
</feature>
<name>A0A919A8H8_9ACTN</name>
<comment type="caution">
    <text evidence="3">The sequence shown here is derived from an EMBL/GenBank/DDBJ whole genome shotgun (WGS) entry which is preliminary data.</text>
</comment>
<keyword evidence="1" id="KW-0472">Membrane</keyword>
<organism evidence="3 4">
    <name type="scientific">Streptomyces spiralis</name>
    <dbReference type="NCBI Taxonomy" id="66376"/>
    <lineage>
        <taxon>Bacteria</taxon>
        <taxon>Bacillati</taxon>
        <taxon>Actinomycetota</taxon>
        <taxon>Actinomycetes</taxon>
        <taxon>Kitasatosporales</taxon>
        <taxon>Streptomycetaceae</taxon>
        <taxon>Streptomyces</taxon>
    </lineage>
</organism>
<dbReference type="RefSeq" id="WP_189904390.1">
    <property type="nucleotide sequence ID" value="NZ_BNBC01000029.1"/>
</dbReference>
<reference evidence="3" key="1">
    <citation type="journal article" date="2014" name="Int. J. Syst. Evol. Microbiol.">
        <title>Complete genome sequence of Corynebacterium casei LMG S-19264T (=DSM 44701T), isolated from a smear-ripened cheese.</title>
        <authorList>
            <consortium name="US DOE Joint Genome Institute (JGI-PGF)"/>
            <person name="Walter F."/>
            <person name="Albersmeier A."/>
            <person name="Kalinowski J."/>
            <person name="Ruckert C."/>
        </authorList>
    </citation>
    <scope>NUCLEOTIDE SEQUENCE</scope>
    <source>
        <strain evidence="3">JCM 3302</strain>
    </source>
</reference>
<evidence type="ECO:0000259" key="2">
    <source>
        <dbReference type="Pfam" id="PF09990"/>
    </source>
</evidence>
<sequence length="183" mass="19147">MASESQLQAKRPVSASLAGPYGHPFHPILVTVPIGAWVTSLVFDIASHVVHRPGFLTQSSEWLIAVGVIGALLAAMVGFLDLFAIPAGTPAFRTALVHMTLNLLVTAAYVVNFLWRHGDYTGGGSVGIGRLVLSALSIVALAISGFLGGKLAYRYGVRVADENTQAEGYTPGSSSRNGTRSAV</sequence>
<dbReference type="EMBL" id="BNBC01000029">
    <property type="protein sequence ID" value="GHE91253.1"/>
    <property type="molecule type" value="Genomic_DNA"/>
</dbReference>
<keyword evidence="1" id="KW-0812">Transmembrane</keyword>
<dbReference type="Pfam" id="PF09990">
    <property type="entry name" value="DUF2231"/>
    <property type="match status" value="1"/>
</dbReference>
<dbReference type="InterPro" id="IPR019251">
    <property type="entry name" value="DUF2231_TM"/>
</dbReference>
<dbReference type="Proteomes" id="UP000641386">
    <property type="component" value="Unassembled WGS sequence"/>
</dbReference>
<dbReference type="AlphaFoldDB" id="A0A919A8H8"/>
<keyword evidence="4" id="KW-1185">Reference proteome</keyword>
<proteinExistence type="predicted"/>
<feature type="domain" description="DUF2231" evidence="2">
    <location>
        <begin position="22"/>
        <end position="160"/>
    </location>
</feature>
<accession>A0A919A8H8</accession>